<organism evidence="4 6">
    <name type="scientific">Dracunculus medinensis</name>
    <name type="common">Guinea worm</name>
    <dbReference type="NCBI Taxonomy" id="318479"/>
    <lineage>
        <taxon>Eukaryota</taxon>
        <taxon>Metazoa</taxon>
        <taxon>Ecdysozoa</taxon>
        <taxon>Nematoda</taxon>
        <taxon>Chromadorea</taxon>
        <taxon>Rhabditida</taxon>
        <taxon>Spirurina</taxon>
        <taxon>Dracunculoidea</taxon>
        <taxon>Dracunculidae</taxon>
        <taxon>Dracunculus</taxon>
    </lineage>
</organism>
<dbReference type="OrthoDB" id="5950222at2759"/>
<dbReference type="SMART" id="SM00289">
    <property type="entry name" value="WR1"/>
    <property type="match status" value="15"/>
</dbReference>
<dbReference type="Pfam" id="PF01683">
    <property type="entry name" value="EB"/>
    <property type="match status" value="1"/>
</dbReference>
<dbReference type="WBParaSite" id="DME_0000470901-mRNA-1">
    <property type="protein sequence ID" value="DME_0000470901-mRNA-1"/>
    <property type="gene ID" value="DME_0000470901"/>
</dbReference>
<evidence type="ECO:0000313" key="6">
    <source>
        <dbReference type="WBParaSite" id="DME_0000470901-mRNA-1"/>
    </source>
</evidence>
<dbReference type="InterPro" id="IPR036880">
    <property type="entry name" value="Kunitz_BPTI_sf"/>
</dbReference>
<evidence type="ECO:0000313" key="5">
    <source>
        <dbReference type="Proteomes" id="UP000274756"/>
    </source>
</evidence>
<dbReference type="CDD" id="cd00109">
    <property type="entry name" value="Kunitz-type"/>
    <property type="match status" value="1"/>
</dbReference>
<dbReference type="GO" id="GO:0008061">
    <property type="term" value="F:chitin binding"/>
    <property type="evidence" value="ECO:0007669"/>
    <property type="project" value="InterPro"/>
</dbReference>
<accession>A0A0N4UBV3</accession>
<evidence type="ECO:0000313" key="3">
    <source>
        <dbReference type="EMBL" id="VDN58619.1"/>
    </source>
</evidence>
<dbReference type="Pfam" id="PF14625">
    <property type="entry name" value="Lustrin_cystein"/>
    <property type="match status" value="11"/>
</dbReference>
<dbReference type="GO" id="GO:0005576">
    <property type="term" value="C:extracellular region"/>
    <property type="evidence" value="ECO:0007669"/>
    <property type="project" value="InterPro"/>
</dbReference>
<dbReference type="PANTHER" id="PTHR46339">
    <property type="entry name" value="PROTEIN CBG15282-RELATED"/>
    <property type="match status" value="1"/>
</dbReference>
<dbReference type="GO" id="GO:0004867">
    <property type="term" value="F:serine-type endopeptidase inhibitor activity"/>
    <property type="evidence" value="ECO:0007669"/>
    <property type="project" value="InterPro"/>
</dbReference>
<feature type="domain" description="BPTI/Kunitz inhibitor" evidence="1">
    <location>
        <begin position="457"/>
        <end position="526"/>
    </location>
</feature>
<dbReference type="STRING" id="318479.A0A0N4UBV3"/>
<dbReference type="InterPro" id="IPR006150">
    <property type="entry name" value="Cys_repeat_1"/>
</dbReference>
<evidence type="ECO:0000259" key="1">
    <source>
        <dbReference type="PROSITE" id="PS50279"/>
    </source>
</evidence>
<dbReference type="PROSITE" id="PS50940">
    <property type="entry name" value="CHIT_BIND_II"/>
    <property type="match status" value="1"/>
</dbReference>
<sequence>MLYLATAADFSDGVLLIAFRSTVVISRCDSPEISKKSDPNDTQSYFICDAQGKIIKKKCPSGMSFNNFSTECAPSLEIPSNDDPFFLPHYQAPDDICDNGIPLTRLGAPVICNPLISSCPDGYACARHRRTNLAYCCKITSDELSQKKEHFCPNDQVTYIEQSSGVPKSCDMSQIRSCPMGFVCTMITNSITRCCGKNLGCPFNSAGLVDLRTSSYVSCSLTNERTCQPGFQCVMSSMFAIPLCCSTVDDDRLKSVCLVGSPNPSNPVHCMENDICRKDYQCTRSGNQQYCCPAPENICRLPNDPGIHCSGIANSAVTRFYFDMISGSCRSFNYKQCGGNDNNFKTLNQCQEFCQSQQCPAGIAQQLGNINTACSLERPIACQEGYACRKPLFGPGSICCPKQEKVCNEVVTAGTDCFTKSISVKRFYYNSAFDRCESFEYFGCSGNNNNFLTREQCENSCNRGEQNACNGATPLMDPSNRLQICSEKFPCPSGYACNNLQHCCPTPGCAGTANRFTDQNSCEAMCLERANLGQCPLGMSPLMLPGRNTPKTCTIGAAICPEKFSCVHSTRNVKICCQTKAECPYQRKPYLISGSDSMVSCRVDENNCPNNSECLESSIRGFFICCLRDSNDIYHQQQIRTMSECPDNIKSNGKICTPNTIGGCSVGYTCIKQSGLSTGFCCAIQPKCLRGKTEYIVAEQVIVLSIWYCLKCRQLQAKICGREYDECPKSTACFISSVPSISVCCHLASSLSPPRFFSTSPSSVCFNGRTPFYEIGSQWPKQCLLMQRNQCPSQFTCQPSKTGGLFYCCPVSPNECLSGRHAYVSTQNGLAQDFIIIKNPDAIFSCQPSADRTKSLCCMDQVALAKCPAGSSAYIYGNRPLACPVGSIRCPNGYSCTRSDMQNVYLCCSTSLSQIPPTCLQGMPYIDPVRNMPQICSQMNPLACPPGYYCSQSTVNGQYVCCINRQLNPTYMGFCPIGMVPYITRQSPQPNACHMTLLPCPNMAQFTCIYSAEKQDSFCCAPIETFMQFFSPALRPQAQQIATDISGCPFGSQPLINLAGQLQQCNPSQCPASFTCHFAIPFNRWQCCSIATNILHRKSPKFLSECESGHALINGRCMQLFYIGQKGCQINEQCSTKLLESRCENNYCKCPRNKLIHQSKCVTNCPDGFIDIAARCHDLTTIVFMDSVDNRENGTIGGFCKSTVVEDEQCDVADSFCNEKSITCQCKPGFELKMDFDNKNDRGKCIKLEDSIFADGYENSKQITKTEFLNNSTNIDGDFEYIMSLLFQSD</sequence>
<dbReference type="InterPro" id="IPR036508">
    <property type="entry name" value="Chitin-bd_dom_sf"/>
</dbReference>
<reference evidence="6" key="1">
    <citation type="submission" date="2017-02" db="UniProtKB">
        <authorList>
            <consortium name="WormBaseParasite"/>
        </authorList>
    </citation>
    <scope>IDENTIFICATION</scope>
</reference>
<feature type="domain" description="Chitin-binding type-2" evidence="2">
    <location>
        <begin position="25"/>
        <end position="82"/>
    </location>
</feature>
<dbReference type="InterPro" id="IPR020901">
    <property type="entry name" value="Prtase_inh_Kunz-CS"/>
</dbReference>
<dbReference type="PANTHER" id="PTHR46339:SF6">
    <property type="entry name" value="BPTI_KUNITZ INHIBITOR DOMAIN-CONTAINING PROTEIN"/>
    <property type="match status" value="1"/>
</dbReference>
<keyword evidence="5" id="KW-1185">Reference proteome</keyword>
<dbReference type="Gene3D" id="4.10.410.10">
    <property type="entry name" value="Pancreatic trypsin inhibitor Kunitz domain"/>
    <property type="match status" value="2"/>
</dbReference>
<dbReference type="InterPro" id="IPR002223">
    <property type="entry name" value="Kunitz_BPTI"/>
</dbReference>
<dbReference type="AlphaFoldDB" id="A0A0N4UBV3"/>
<feature type="domain" description="BPTI/Kunitz inhibitor" evidence="1">
    <location>
        <begin position="407"/>
        <end position="461"/>
    </location>
</feature>
<evidence type="ECO:0000313" key="4">
    <source>
        <dbReference type="Proteomes" id="UP000038040"/>
    </source>
</evidence>
<gene>
    <name evidence="3" type="ORF">DME_LOCUS8592</name>
</gene>
<dbReference type="SUPFAM" id="SSF57362">
    <property type="entry name" value="BPTI-like"/>
    <property type="match status" value="2"/>
</dbReference>
<evidence type="ECO:0000259" key="2">
    <source>
        <dbReference type="PROSITE" id="PS50940"/>
    </source>
</evidence>
<dbReference type="Pfam" id="PF00014">
    <property type="entry name" value="Kunitz_BPTI"/>
    <property type="match status" value="2"/>
</dbReference>
<reference evidence="3 5" key="2">
    <citation type="submission" date="2018-11" db="EMBL/GenBank/DDBJ databases">
        <authorList>
            <consortium name="Pathogen Informatics"/>
        </authorList>
    </citation>
    <scope>NUCLEOTIDE SEQUENCE [LARGE SCALE GENOMIC DNA]</scope>
</reference>
<dbReference type="InterPro" id="IPR053014">
    <property type="entry name" value="Cuticle_assoc_divergent"/>
</dbReference>
<dbReference type="EMBL" id="UYYG01001170">
    <property type="protein sequence ID" value="VDN58619.1"/>
    <property type="molecule type" value="Genomic_DNA"/>
</dbReference>
<dbReference type="PROSITE" id="PS50279">
    <property type="entry name" value="BPTI_KUNITZ_2"/>
    <property type="match status" value="3"/>
</dbReference>
<dbReference type="PROSITE" id="PS00280">
    <property type="entry name" value="BPTI_KUNITZ_1"/>
    <property type="match status" value="1"/>
</dbReference>
<feature type="domain" description="BPTI/Kunitz inhibitor" evidence="1">
    <location>
        <begin position="299"/>
        <end position="354"/>
    </location>
</feature>
<proteinExistence type="predicted"/>
<dbReference type="Proteomes" id="UP000274756">
    <property type="component" value="Unassembled WGS sequence"/>
</dbReference>
<dbReference type="SUPFAM" id="SSF57625">
    <property type="entry name" value="Invertebrate chitin-binding proteins"/>
    <property type="match status" value="1"/>
</dbReference>
<dbReference type="InterPro" id="IPR028150">
    <property type="entry name" value="Lustrin_cystein"/>
</dbReference>
<protein>
    <submittedName>
        <fullName evidence="6">Kunitz/Bovine pancreatic trypsin inhibitor domain protein</fullName>
    </submittedName>
</protein>
<dbReference type="Proteomes" id="UP000038040">
    <property type="component" value="Unplaced"/>
</dbReference>
<dbReference type="SMART" id="SM00131">
    <property type="entry name" value="KU"/>
    <property type="match status" value="2"/>
</dbReference>
<name>A0A0N4UBV3_DRAME</name>
<dbReference type="InterPro" id="IPR002557">
    <property type="entry name" value="Chitin-bd_dom"/>
</dbReference>
<dbReference type="InterPro" id="IPR006149">
    <property type="entry name" value="EB_dom"/>
</dbReference>